<dbReference type="Pfam" id="PF07715">
    <property type="entry name" value="Plug"/>
    <property type="match status" value="1"/>
</dbReference>
<evidence type="ECO:0000256" key="5">
    <source>
        <dbReference type="ARBA" id="ARBA00022692"/>
    </source>
</evidence>
<evidence type="ECO:0000259" key="15">
    <source>
        <dbReference type="Pfam" id="PF00593"/>
    </source>
</evidence>
<evidence type="ECO:0000313" key="17">
    <source>
        <dbReference type="EMBL" id="NHK98164.1"/>
    </source>
</evidence>
<dbReference type="Gene3D" id="2.40.170.20">
    <property type="entry name" value="TonB-dependent receptor, beta-barrel domain"/>
    <property type="match status" value="1"/>
</dbReference>
<dbReference type="PANTHER" id="PTHR30069">
    <property type="entry name" value="TONB-DEPENDENT OUTER MEMBRANE RECEPTOR"/>
    <property type="match status" value="1"/>
</dbReference>
<name>A0ABX0HWK1_9BURK</name>
<feature type="chain" id="PRO_5047229231" evidence="14">
    <location>
        <begin position="37"/>
        <end position="616"/>
    </location>
</feature>
<dbReference type="InterPro" id="IPR000531">
    <property type="entry name" value="Beta-barrel_TonB"/>
</dbReference>
<gene>
    <name evidence="17" type="ORF">G7087_07215</name>
</gene>
<evidence type="ECO:0000256" key="6">
    <source>
        <dbReference type="ARBA" id="ARBA00022729"/>
    </source>
</evidence>
<dbReference type="CDD" id="cd01347">
    <property type="entry name" value="ligand_gated_channel"/>
    <property type="match status" value="1"/>
</dbReference>
<sequence>MSTSVPGLNAPLRACALATRLAVAAVAAAGAPAAFAQAGEDPIVITASRLEERLSQTLADVSLVDRAAIERSGASSVADLLARLPGIEISRNGGPGGSTSVYIRGGETRHTAVYVDGVRVDSQSTGGAAWEQIALDRIERVEVLRGPAAAVYGSDAVGGVVQVFTRRGQGALRASGGLGWGSRGSRLADAGLSGSDGRLDYALSAGWSDSNGFDARDGQNPDTDGWRRGSLQARVGWQLAPEHRVEASMTDSHLNARYDGSSTRDDRSHHELRTAALSWRGQWNEQALSSARLSESRSLYETEPSIYQTRTRLRDLTMQHEQQLRPGQRVSLTLERREDRLDNLASATAVRLQDERSQDGVALGWRGEFGVHSLQAHARHDDDSEFGGKGTGSLAWGWRFAPAWRLTASAATSFRAPTLYQRFSDYGVPNLVPESGRNLEIGLRRSAGEHEIGLVAWRNKVEDLIVFGAAGACVSARGCYENVGQASYEGLTLSGRTRVGAVALRASADFHDPRNEATDKLIARRARRLATLGADTVLAGWRLGAEVQAAGERWDDAANTRRLGGYGLVNLSAETTLGKGLTLQARLDNAGDKDYALARSYNVAGRSALVVLRWAV</sequence>
<feature type="signal peptide" evidence="14">
    <location>
        <begin position="1"/>
        <end position="36"/>
    </location>
</feature>
<evidence type="ECO:0000259" key="16">
    <source>
        <dbReference type="Pfam" id="PF07715"/>
    </source>
</evidence>
<keyword evidence="6 14" id="KW-0732">Signal</keyword>
<dbReference type="InterPro" id="IPR039426">
    <property type="entry name" value="TonB-dep_rcpt-like"/>
</dbReference>
<evidence type="ECO:0000256" key="7">
    <source>
        <dbReference type="ARBA" id="ARBA00023065"/>
    </source>
</evidence>
<dbReference type="InterPro" id="IPR012910">
    <property type="entry name" value="Plug_dom"/>
</dbReference>
<dbReference type="InterPro" id="IPR037066">
    <property type="entry name" value="Plug_dom_sf"/>
</dbReference>
<evidence type="ECO:0000256" key="8">
    <source>
        <dbReference type="ARBA" id="ARBA00023077"/>
    </source>
</evidence>
<dbReference type="SUPFAM" id="SSF56935">
    <property type="entry name" value="Porins"/>
    <property type="match status" value="1"/>
</dbReference>
<feature type="domain" description="TonB-dependent receptor-like beta-barrel" evidence="15">
    <location>
        <begin position="207"/>
        <end position="589"/>
    </location>
</feature>
<dbReference type="Proteomes" id="UP000802098">
    <property type="component" value="Unassembled WGS sequence"/>
</dbReference>
<keyword evidence="4 12" id="KW-1134">Transmembrane beta strand</keyword>
<evidence type="ECO:0000256" key="9">
    <source>
        <dbReference type="ARBA" id="ARBA00023136"/>
    </source>
</evidence>
<keyword evidence="11 12" id="KW-0998">Cell outer membrane</keyword>
<evidence type="ECO:0000256" key="13">
    <source>
        <dbReference type="RuleBase" id="RU003357"/>
    </source>
</evidence>
<accession>A0ABX0HWK1</accession>
<dbReference type="Pfam" id="PF00593">
    <property type="entry name" value="TonB_dep_Rec_b-barrel"/>
    <property type="match status" value="1"/>
</dbReference>
<protein>
    <submittedName>
        <fullName evidence="17">TonB-dependent receptor</fullName>
    </submittedName>
</protein>
<reference evidence="17 18" key="1">
    <citation type="submission" date="2020-03" db="EMBL/GenBank/DDBJ databases">
        <title>Rubrivivax benzoatilyticus JA2 (sequenced after 10 years sub-culturing).</title>
        <authorList>
            <person name="Gupta D."/>
            <person name="Chintalapati S."/>
            <person name="Chintalapati V.R."/>
        </authorList>
    </citation>
    <scope>NUCLEOTIDE SEQUENCE [LARGE SCALE GENOMIC DNA]</scope>
    <source>
        <strain evidence="17 18">JA2-Mal</strain>
    </source>
</reference>
<keyword evidence="8 13" id="KW-0798">TonB box</keyword>
<feature type="domain" description="TonB-dependent receptor plug" evidence="16">
    <location>
        <begin position="55"/>
        <end position="160"/>
    </location>
</feature>
<dbReference type="InterPro" id="IPR036942">
    <property type="entry name" value="Beta-barrel_TonB_sf"/>
</dbReference>
<comment type="similarity">
    <text evidence="2 12 13">Belongs to the TonB-dependent receptor family.</text>
</comment>
<evidence type="ECO:0000313" key="18">
    <source>
        <dbReference type="Proteomes" id="UP000802098"/>
    </source>
</evidence>
<evidence type="ECO:0000256" key="12">
    <source>
        <dbReference type="PROSITE-ProRule" id="PRU01360"/>
    </source>
</evidence>
<keyword evidence="5 12" id="KW-0812">Transmembrane</keyword>
<dbReference type="EMBL" id="JAAOCD010000003">
    <property type="protein sequence ID" value="NHK98164.1"/>
    <property type="molecule type" value="Genomic_DNA"/>
</dbReference>
<evidence type="ECO:0000256" key="4">
    <source>
        <dbReference type="ARBA" id="ARBA00022452"/>
    </source>
</evidence>
<organism evidence="17 18">
    <name type="scientific">Rubrivivax benzoatilyticus</name>
    <dbReference type="NCBI Taxonomy" id="316997"/>
    <lineage>
        <taxon>Bacteria</taxon>
        <taxon>Pseudomonadati</taxon>
        <taxon>Pseudomonadota</taxon>
        <taxon>Betaproteobacteria</taxon>
        <taxon>Burkholderiales</taxon>
        <taxon>Sphaerotilaceae</taxon>
        <taxon>Rubrivivax</taxon>
    </lineage>
</organism>
<keyword evidence="7" id="KW-0406">Ion transport</keyword>
<dbReference type="PANTHER" id="PTHR30069:SF53">
    <property type="entry name" value="COLICIN I RECEPTOR-RELATED"/>
    <property type="match status" value="1"/>
</dbReference>
<proteinExistence type="inferred from homology"/>
<evidence type="ECO:0000256" key="3">
    <source>
        <dbReference type="ARBA" id="ARBA00022448"/>
    </source>
</evidence>
<evidence type="ECO:0000256" key="1">
    <source>
        <dbReference type="ARBA" id="ARBA00004571"/>
    </source>
</evidence>
<keyword evidence="9 12" id="KW-0472">Membrane</keyword>
<evidence type="ECO:0000256" key="10">
    <source>
        <dbReference type="ARBA" id="ARBA00023170"/>
    </source>
</evidence>
<keyword evidence="3 12" id="KW-0813">Transport</keyword>
<evidence type="ECO:0000256" key="2">
    <source>
        <dbReference type="ARBA" id="ARBA00009810"/>
    </source>
</evidence>
<evidence type="ECO:0000256" key="14">
    <source>
        <dbReference type="SAM" id="SignalP"/>
    </source>
</evidence>
<keyword evidence="10 17" id="KW-0675">Receptor</keyword>
<evidence type="ECO:0000256" key="11">
    <source>
        <dbReference type="ARBA" id="ARBA00023237"/>
    </source>
</evidence>
<dbReference type="Gene3D" id="2.170.130.10">
    <property type="entry name" value="TonB-dependent receptor, plug domain"/>
    <property type="match status" value="1"/>
</dbReference>
<dbReference type="RefSeq" id="WP_029718312.1">
    <property type="nucleotide sequence ID" value="NZ_JAAOCD010000003.1"/>
</dbReference>
<keyword evidence="18" id="KW-1185">Reference proteome</keyword>
<comment type="caution">
    <text evidence="17">The sequence shown here is derived from an EMBL/GenBank/DDBJ whole genome shotgun (WGS) entry which is preliminary data.</text>
</comment>
<comment type="subcellular location">
    <subcellularLocation>
        <location evidence="1 12">Cell outer membrane</location>
        <topology evidence="1 12">Multi-pass membrane protein</topology>
    </subcellularLocation>
</comment>
<dbReference type="PROSITE" id="PS52016">
    <property type="entry name" value="TONB_DEPENDENT_REC_3"/>
    <property type="match status" value="1"/>
</dbReference>